<proteinExistence type="predicted"/>
<reference evidence="2" key="1">
    <citation type="submission" date="2023-01" db="EMBL/GenBank/DDBJ databases">
        <title>Genome assembly of the deep-sea coral Lophelia pertusa.</title>
        <authorList>
            <person name="Herrera S."/>
            <person name="Cordes E."/>
        </authorList>
    </citation>
    <scope>NUCLEOTIDE SEQUENCE</scope>
    <source>
        <strain evidence="2">USNM1676648</strain>
        <tissue evidence="2">Polyp</tissue>
    </source>
</reference>
<keyword evidence="3" id="KW-1185">Reference proteome</keyword>
<keyword evidence="1" id="KW-0732">Signal</keyword>
<dbReference type="OrthoDB" id="6009518at2759"/>
<evidence type="ECO:0000313" key="2">
    <source>
        <dbReference type="EMBL" id="KAJ7336649.1"/>
    </source>
</evidence>
<accession>A0A9W9YE10</accession>
<feature type="chain" id="PRO_5040746514" evidence="1">
    <location>
        <begin position="21"/>
        <end position="215"/>
    </location>
</feature>
<dbReference type="EMBL" id="MU827782">
    <property type="protein sequence ID" value="KAJ7336649.1"/>
    <property type="molecule type" value="Genomic_DNA"/>
</dbReference>
<name>A0A9W9YE10_9CNID</name>
<dbReference type="Proteomes" id="UP001163046">
    <property type="component" value="Unassembled WGS sequence"/>
</dbReference>
<dbReference type="AlphaFoldDB" id="A0A9W9YE10"/>
<protein>
    <submittedName>
        <fullName evidence="2">Uncharacterized protein</fullName>
    </submittedName>
</protein>
<sequence>MKAIFTVSFIACYIIALTTCVPVNRSSPSWPCQKDKDVRKFLSEALITSRDLAGQASVLSNIMAIKWPTDPYKEANVDLLVPPRRFNKAADMPEQMLRVNCRTLRAFISLMNNSTNQLKRFQDAEGLVTSKLVYLKNQTRFLISCLRKIVTIIKQRRGQRSSAPQAGQQRNKSRPVQTAAIQDVILQTKVILDEFNAHALNLVIDLWKVKGMTCN</sequence>
<organism evidence="2 3">
    <name type="scientific">Desmophyllum pertusum</name>
    <dbReference type="NCBI Taxonomy" id="174260"/>
    <lineage>
        <taxon>Eukaryota</taxon>
        <taxon>Metazoa</taxon>
        <taxon>Cnidaria</taxon>
        <taxon>Anthozoa</taxon>
        <taxon>Hexacorallia</taxon>
        <taxon>Scleractinia</taxon>
        <taxon>Caryophylliina</taxon>
        <taxon>Caryophylliidae</taxon>
        <taxon>Desmophyllum</taxon>
    </lineage>
</organism>
<feature type="signal peptide" evidence="1">
    <location>
        <begin position="1"/>
        <end position="20"/>
    </location>
</feature>
<gene>
    <name evidence="2" type="ORF">OS493_011869</name>
</gene>
<evidence type="ECO:0000313" key="3">
    <source>
        <dbReference type="Proteomes" id="UP001163046"/>
    </source>
</evidence>
<comment type="caution">
    <text evidence="2">The sequence shown here is derived from an EMBL/GenBank/DDBJ whole genome shotgun (WGS) entry which is preliminary data.</text>
</comment>
<evidence type="ECO:0000256" key="1">
    <source>
        <dbReference type="SAM" id="SignalP"/>
    </source>
</evidence>